<feature type="non-terminal residue" evidence="1">
    <location>
        <position position="1"/>
    </location>
</feature>
<keyword evidence="2" id="KW-1185">Reference proteome</keyword>
<feature type="non-terminal residue" evidence="1">
    <location>
        <position position="53"/>
    </location>
</feature>
<dbReference type="Proteomes" id="UP001066276">
    <property type="component" value="Chromosome 7"/>
</dbReference>
<accession>A0AAV7PY75</accession>
<comment type="caution">
    <text evidence="1">The sequence shown here is derived from an EMBL/GenBank/DDBJ whole genome shotgun (WGS) entry which is preliminary data.</text>
</comment>
<evidence type="ECO:0000313" key="1">
    <source>
        <dbReference type="EMBL" id="KAJ1133302.1"/>
    </source>
</evidence>
<evidence type="ECO:0000313" key="2">
    <source>
        <dbReference type="Proteomes" id="UP001066276"/>
    </source>
</evidence>
<dbReference type="EMBL" id="JANPWB010000011">
    <property type="protein sequence ID" value="KAJ1133302.1"/>
    <property type="molecule type" value="Genomic_DNA"/>
</dbReference>
<name>A0AAV7PY75_PLEWA</name>
<organism evidence="1 2">
    <name type="scientific">Pleurodeles waltl</name>
    <name type="common">Iberian ribbed newt</name>
    <dbReference type="NCBI Taxonomy" id="8319"/>
    <lineage>
        <taxon>Eukaryota</taxon>
        <taxon>Metazoa</taxon>
        <taxon>Chordata</taxon>
        <taxon>Craniata</taxon>
        <taxon>Vertebrata</taxon>
        <taxon>Euteleostomi</taxon>
        <taxon>Amphibia</taxon>
        <taxon>Batrachia</taxon>
        <taxon>Caudata</taxon>
        <taxon>Salamandroidea</taxon>
        <taxon>Salamandridae</taxon>
        <taxon>Pleurodelinae</taxon>
        <taxon>Pleurodeles</taxon>
    </lineage>
</organism>
<sequence>ALDQPGTMAPMISSSSATRLCDIVYCLQGTDQDCHFPMEEWVPKSTSTYSKGQ</sequence>
<gene>
    <name evidence="1" type="ORF">NDU88_011598</name>
</gene>
<proteinExistence type="predicted"/>
<reference evidence="1" key="1">
    <citation type="journal article" date="2022" name="bioRxiv">
        <title>Sequencing and chromosome-scale assembly of the giantPleurodeles waltlgenome.</title>
        <authorList>
            <person name="Brown T."/>
            <person name="Elewa A."/>
            <person name="Iarovenko S."/>
            <person name="Subramanian E."/>
            <person name="Araus A.J."/>
            <person name="Petzold A."/>
            <person name="Susuki M."/>
            <person name="Suzuki K.-i.T."/>
            <person name="Hayashi T."/>
            <person name="Toyoda A."/>
            <person name="Oliveira C."/>
            <person name="Osipova E."/>
            <person name="Leigh N.D."/>
            <person name="Simon A."/>
            <person name="Yun M.H."/>
        </authorList>
    </citation>
    <scope>NUCLEOTIDE SEQUENCE</scope>
    <source>
        <strain evidence="1">20211129_DDA</strain>
        <tissue evidence="1">Liver</tissue>
    </source>
</reference>
<protein>
    <submittedName>
        <fullName evidence="1">Uncharacterized protein</fullName>
    </submittedName>
</protein>
<dbReference type="AlphaFoldDB" id="A0AAV7PY75"/>